<feature type="domain" description="Polymerase nucleotidyl transferase" evidence="1">
    <location>
        <begin position="61"/>
        <end position="116"/>
    </location>
</feature>
<dbReference type="Pfam" id="PF01909">
    <property type="entry name" value="NTP_transf_2"/>
    <property type="match status" value="1"/>
</dbReference>
<comment type="caution">
    <text evidence="2">The sequence shown here is derived from an EMBL/GenBank/DDBJ whole genome shotgun (WGS) entry which is preliminary data.</text>
</comment>
<keyword evidence="3" id="KW-1185">Reference proteome</keyword>
<dbReference type="Gene3D" id="3.30.460.10">
    <property type="entry name" value="Beta Polymerase, domain 2"/>
    <property type="match status" value="1"/>
</dbReference>
<dbReference type="InterPro" id="IPR002934">
    <property type="entry name" value="Polymerase_NTP_transf_dom"/>
</dbReference>
<evidence type="ECO:0000313" key="3">
    <source>
        <dbReference type="Proteomes" id="UP000582837"/>
    </source>
</evidence>
<name>A0A841H5T0_9BACT</name>
<proteinExistence type="predicted"/>
<dbReference type="EMBL" id="JACHIA010000024">
    <property type="protein sequence ID" value="MBB6073437.1"/>
    <property type="molecule type" value="Genomic_DNA"/>
</dbReference>
<evidence type="ECO:0000313" key="2">
    <source>
        <dbReference type="EMBL" id="MBB6073437.1"/>
    </source>
</evidence>
<dbReference type="RefSeq" id="WP_205762093.1">
    <property type="nucleotide sequence ID" value="NZ_JABDTL010000002.1"/>
</dbReference>
<reference evidence="2 3" key="1">
    <citation type="submission" date="2020-08" db="EMBL/GenBank/DDBJ databases">
        <title>Genomic Encyclopedia of Type Strains, Phase IV (KMG-IV): sequencing the most valuable type-strain genomes for metagenomic binning, comparative biology and taxonomic classification.</title>
        <authorList>
            <person name="Goeker M."/>
        </authorList>
    </citation>
    <scope>NUCLEOTIDE SEQUENCE [LARGE SCALE GENOMIC DNA]</scope>
    <source>
        <strain evidence="2 3">DSM 29007</strain>
    </source>
</reference>
<dbReference type="GO" id="GO:0016779">
    <property type="term" value="F:nucleotidyltransferase activity"/>
    <property type="evidence" value="ECO:0007669"/>
    <property type="project" value="InterPro"/>
</dbReference>
<sequence length="295" mass="32197">MPERDLLAWGFMLTDGMNSNETAPAVSARTLACCLDARARAAVRDVVRQVRLRVPAELVYAELFGSRARGDARADSDVDLLLIWRHLPPDREPQAGHAEAIAAEVAAHTGVPVGVWSVALEDLSAGRRTPMLVDALDDAVAVWPAEHAPLRVPFTPADARFCAGRMLDRVAEGSGEVAASLRRGTDDWLRRVRDDVVRLCTAVLVLAGDTRPRRGETVRAFAARNPGWARTRAEARALAWAARSYPPGHLELDDLPPVPPPPVNAHVLLDLVQRLRVEAARRLRSASRGTGFVHR</sequence>
<dbReference type="SUPFAM" id="SSF81301">
    <property type="entry name" value="Nucleotidyltransferase"/>
    <property type="match status" value="1"/>
</dbReference>
<accession>A0A841H5T0</accession>
<dbReference type="InterPro" id="IPR043519">
    <property type="entry name" value="NT_sf"/>
</dbReference>
<gene>
    <name evidence="2" type="ORF">HNQ61_005104</name>
</gene>
<protein>
    <recommendedName>
        <fullName evidence="1">Polymerase nucleotidyl transferase domain-containing protein</fullName>
    </recommendedName>
</protein>
<evidence type="ECO:0000259" key="1">
    <source>
        <dbReference type="Pfam" id="PF01909"/>
    </source>
</evidence>
<dbReference type="AlphaFoldDB" id="A0A841H5T0"/>
<dbReference type="Proteomes" id="UP000582837">
    <property type="component" value="Unassembled WGS sequence"/>
</dbReference>
<organism evidence="2 3">
    <name type="scientific">Longimicrobium terrae</name>
    <dbReference type="NCBI Taxonomy" id="1639882"/>
    <lineage>
        <taxon>Bacteria</taxon>
        <taxon>Pseudomonadati</taxon>
        <taxon>Gemmatimonadota</taxon>
        <taxon>Longimicrobiia</taxon>
        <taxon>Longimicrobiales</taxon>
        <taxon>Longimicrobiaceae</taxon>
        <taxon>Longimicrobium</taxon>
    </lineage>
</organism>
<dbReference type="CDD" id="cd05403">
    <property type="entry name" value="NT_KNTase_like"/>
    <property type="match status" value="1"/>
</dbReference>